<reference evidence="1 2" key="1">
    <citation type="submission" date="2020-06" db="EMBL/GenBank/DDBJ databases">
        <title>Synonyms of Asaia species.</title>
        <authorList>
            <person name="Sombolestani A."/>
        </authorList>
    </citation>
    <scope>NUCLEOTIDE SEQUENCE [LARGE SCALE GENOMIC DNA]</scope>
    <source>
        <strain evidence="1 2">LMG 27047</strain>
    </source>
</reference>
<keyword evidence="2" id="KW-1185">Reference proteome</keyword>
<protein>
    <submittedName>
        <fullName evidence="1">Uncharacterized protein</fullName>
    </submittedName>
</protein>
<organism evidence="1 2">
    <name type="scientific">Asaia spathodeae</name>
    <dbReference type="NCBI Taxonomy" id="657016"/>
    <lineage>
        <taxon>Bacteria</taxon>
        <taxon>Pseudomonadati</taxon>
        <taxon>Pseudomonadota</taxon>
        <taxon>Alphaproteobacteria</taxon>
        <taxon>Acetobacterales</taxon>
        <taxon>Acetobacteraceae</taxon>
        <taxon>Asaia</taxon>
    </lineage>
</organism>
<comment type="caution">
    <text evidence="1">The sequence shown here is derived from an EMBL/GenBank/DDBJ whole genome shotgun (WGS) entry which is preliminary data.</text>
</comment>
<evidence type="ECO:0000313" key="1">
    <source>
        <dbReference type="EMBL" id="NVN47977.1"/>
    </source>
</evidence>
<gene>
    <name evidence="1" type="ORF">HW542_14335</name>
</gene>
<name>A0ABX2P7Q4_9PROT</name>
<dbReference type="RefSeq" id="WP_267312225.1">
    <property type="nucleotide sequence ID" value="NZ_JABXXV010000009.1"/>
</dbReference>
<proteinExistence type="predicted"/>
<dbReference type="EMBL" id="JABXXV010000009">
    <property type="protein sequence ID" value="NVN47977.1"/>
    <property type="molecule type" value="Genomic_DNA"/>
</dbReference>
<dbReference type="Proteomes" id="UP001516351">
    <property type="component" value="Unassembled WGS sequence"/>
</dbReference>
<accession>A0ABX2P7Q4</accession>
<evidence type="ECO:0000313" key="2">
    <source>
        <dbReference type="Proteomes" id="UP001516351"/>
    </source>
</evidence>
<sequence length="159" mass="18404">MGEASKPTWIESVRKIRGRVQDRLRYREASSSACHSRPVHDEYDMFAFLTEDMNAGTQKPPKARFEELFVGDGEWMEDRVRETLARVGIDTMFIEADCDPRRSLRALTRRDVEWMAQDMRSKTQGWKLACAWEDDHGDVALRYVRPMIPGVAAKEIGHD</sequence>